<evidence type="ECO:0000313" key="3">
    <source>
        <dbReference type="Proteomes" id="UP001228636"/>
    </source>
</evidence>
<sequence length="1159" mass="135564">MNSSIENNLLEYVRKIDNEGVFNKHDEKLIAEDFFMRLFELIYGWKSLVNLNYTEKNAEGIDLYDIKNGIAIQITAIQSNERNKIEKDTIEKIIRYHKAKKINQIICFFIRDNKALKKFSDVELSEKYSRKIIIKTTRQIIGDFQKIISPEKRKKIEEIVKQELSPEFNGLSNVSSFIPFDKIITSTEYITPENAIYFSEFEKKKIKEIASLFNKNKTKEYSILGNPCSGKSTFTKAIVRNLIPYYKTYILDLSNPDLNYSKRDLMMELNQLSFYHSIIILENVHDNVKLFKELRQKITSFEWIKGIYISRYYNSFREEDKNSILNVFKDIYQFRYNPDFEFEEKVSGIIDNRVYQLKKEFSDFAWYKGDFKTILKNTDSNLLKLNITIETWISSNKKGKNLKLDQVNNDNIYSYFFDAHKLNEFNTELLFLYSYLFSHDISFLRVKGKNEEFAKLKEKGIIINYTTSDYYYFPHKDYASLIHQTLTKEKDLETKDLIRLLINYLDNYKTESELNITEIVIKLYESGQFKIIKALLNEAKVIELISIKFDSNIRNYEVFELQKIFFHSFDMLNNKNQSAYYPLFIKYYSKHKLELYISKDYSVYCNLLQIANQLNIELGNIIKSLRTNERANTNAISELTMRISKKKATPETVNRILNSFHFPEWLSMIEKLPTLSRITNSLSELNTSPLSKKLLLGIIRHLNIEELVKKGNKLKTVQIGKSIRELEKIDIALGTTIAKKLLDQLSLNLNTSDTNLSDFAKSLSDLSSIAPDLVNLELKKSFDNGIFYKLLENEQSLSNLSARLLELNTTIISDKEIFYEIINRFLISSSFNKLLQSEQNIYSLLIFYELVKKNEIGIKEFTQDELLDISKKQILNIDFDVVILSNPKVLNIQELKEKVKNKISPELLNKVLEGSKFTVMESLFLVLTRVDKEKTINALNMADLNILCNSMCHKELNISQSTEVLNKTKNKTFVNDNLNSNLFCSNLLDKYLTIQRADEYQYGRLNFGDYLKAFDYSLKIDFKIAIKHFENDFLKKLKISNNKNLTISSLFQSLRRIEELTGSKYNKEIREFLKLYKPKFLNGIKNENLAKTTSGLVELSKCDLKDFADEILYDSKNIVLSKIKQLNGDKILKAKIYPDIEKIAIGKAKIILTEIKNNR</sequence>
<name>A0AAJ1QTY9_9FLAO</name>
<dbReference type="InterPro" id="IPR027417">
    <property type="entry name" value="P-loop_NTPase"/>
</dbReference>
<dbReference type="RefSeq" id="WP_261972873.1">
    <property type="nucleotide sequence ID" value="NZ_CP103460.1"/>
</dbReference>
<evidence type="ECO:0000313" key="2">
    <source>
        <dbReference type="EMBL" id="MDN3618010.1"/>
    </source>
</evidence>
<dbReference type="SUPFAM" id="SSF52540">
    <property type="entry name" value="P-loop containing nucleoside triphosphate hydrolases"/>
    <property type="match status" value="1"/>
</dbReference>
<protein>
    <submittedName>
        <fullName evidence="2">SMEK domain-containing protein</fullName>
    </submittedName>
</protein>
<gene>
    <name evidence="2" type="ORF">QWY81_00915</name>
</gene>
<organism evidence="2 3">
    <name type="scientific">Polaribacter sejongensis</name>
    <dbReference type="NCBI Taxonomy" id="985043"/>
    <lineage>
        <taxon>Bacteria</taxon>
        <taxon>Pseudomonadati</taxon>
        <taxon>Bacteroidota</taxon>
        <taxon>Flavobacteriia</taxon>
        <taxon>Flavobacteriales</taxon>
        <taxon>Flavobacteriaceae</taxon>
    </lineage>
</organism>
<accession>A0AAJ1QTY9</accession>
<dbReference type="Proteomes" id="UP001228636">
    <property type="component" value="Unassembled WGS sequence"/>
</dbReference>
<dbReference type="AlphaFoldDB" id="A0AAJ1QTY9"/>
<feature type="domain" description="SMEK" evidence="1">
    <location>
        <begin position="5"/>
        <end position="141"/>
    </location>
</feature>
<dbReference type="InterPro" id="IPR047740">
    <property type="entry name" value="SMEK_dom"/>
</dbReference>
<dbReference type="NCBIfam" id="NF033859">
    <property type="entry name" value="SMEK_N"/>
    <property type="match status" value="1"/>
</dbReference>
<proteinExistence type="predicted"/>
<reference evidence="2 3" key="1">
    <citation type="journal article" date="2014" name="Int. J. Syst. Evol. Microbiol.">
        <title>Complete genome sequence of Corynebacterium casei LMG S-19264T (=DSM 44701T), isolated from a smear-ripened cheese.</title>
        <authorList>
            <consortium name="US DOE Joint Genome Institute (JGI-PGF)"/>
            <person name="Walter F."/>
            <person name="Albersmeier A."/>
            <person name="Kalinowski J."/>
            <person name="Ruckert C."/>
        </authorList>
    </citation>
    <scope>NUCLEOTIDE SEQUENCE [LARGE SCALE GENOMIC DNA]</scope>
    <source>
        <strain evidence="2 3">CECT 8670</strain>
    </source>
</reference>
<dbReference type="EMBL" id="JAUFQH010000002">
    <property type="protein sequence ID" value="MDN3618010.1"/>
    <property type="molecule type" value="Genomic_DNA"/>
</dbReference>
<comment type="caution">
    <text evidence="2">The sequence shown here is derived from an EMBL/GenBank/DDBJ whole genome shotgun (WGS) entry which is preliminary data.</text>
</comment>
<dbReference type="Pfam" id="PF21941">
    <property type="entry name" value="SMEK_N"/>
    <property type="match status" value="1"/>
</dbReference>
<evidence type="ECO:0000259" key="1">
    <source>
        <dbReference type="Pfam" id="PF21941"/>
    </source>
</evidence>